<dbReference type="Proteomes" id="UP001055879">
    <property type="component" value="Linkage Group LG08"/>
</dbReference>
<protein>
    <submittedName>
        <fullName evidence="1">Uncharacterized protein</fullName>
    </submittedName>
</protein>
<organism evidence="1 2">
    <name type="scientific">Arctium lappa</name>
    <name type="common">Greater burdock</name>
    <name type="synonym">Lappa major</name>
    <dbReference type="NCBI Taxonomy" id="4217"/>
    <lineage>
        <taxon>Eukaryota</taxon>
        <taxon>Viridiplantae</taxon>
        <taxon>Streptophyta</taxon>
        <taxon>Embryophyta</taxon>
        <taxon>Tracheophyta</taxon>
        <taxon>Spermatophyta</taxon>
        <taxon>Magnoliopsida</taxon>
        <taxon>eudicotyledons</taxon>
        <taxon>Gunneridae</taxon>
        <taxon>Pentapetalae</taxon>
        <taxon>asterids</taxon>
        <taxon>campanulids</taxon>
        <taxon>Asterales</taxon>
        <taxon>Asteraceae</taxon>
        <taxon>Carduoideae</taxon>
        <taxon>Cardueae</taxon>
        <taxon>Arctiinae</taxon>
        <taxon>Arctium</taxon>
    </lineage>
</organism>
<reference evidence="1 2" key="2">
    <citation type="journal article" date="2022" name="Mol. Ecol. Resour.">
        <title>The genomes of chicory, endive, great burdock and yacon provide insights into Asteraceae paleo-polyploidization history and plant inulin production.</title>
        <authorList>
            <person name="Fan W."/>
            <person name="Wang S."/>
            <person name="Wang H."/>
            <person name="Wang A."/>
            <person name="Jiang F."/>
            <person name="Liu H."/>
            <person name="Zhao H."/>
            <person name="Xu D."/>
            <person name="Zhang Y."/>
        </authorList>
    </citation>
    <scope>NUCLEOTIDE SEQUENCE [LARGE SCALE GENOMIC DNA]</scope>
    <source>
        <strain evidence="2">cv. Niubang</strain>
    </source>
</reference>
<name>A0ACB9ABP4_ARCLA</name>
<comment type="caution">
    <text evidence="1">The sequence shown here is derived from an EMBL/GenBank/DDBJ whole genome shotgun (WGS) entry which is preliminary data.</text>
</comment>
<evidence type="ECO:0000313" key="1">
    <source>
        <dbReference type="EMBL" id="KAI3707228.1"/>
    </source>
</evidence>
<accession>A0ACB9ABP4</accession>
<dbReference type="EMBL" id="CM042054">
    <property type="protein sequence ID" value="KAI3707228.1"/>
    <property type="molecule type" value="Genomic_DNA"/>
</dbReference>
<reference evidence="2" key="1">
    <citation type="journal article" date="2022" name="Mol. Ecol. Resour.">
        <title>The genomes of chicory, endive, great burdock and yacon provide insights into Asteraceae palaeo-polyploidization history and plant inulin production.</title>
        <authorList>
            <person name="Fan W."/>
            <person name="Wang S."/>
            <person name="Wang H."/>
            <person name="Wang A."/>
            <person name="Jiang F."/>
            <person name="Liu H."/>
            <person name="Zhao H."/>
            <person name="Xu D."/>
            <person name="Zhang Y."/>
        </authorList>
    </citation>
    <scope>NUCLEOTIDE SEQUENCE [LARGE SCALE GENOMIC DNA]</scope>
    <source>
        <strain evidence="2">cv. Niubang</strain>
    </source>
</reference>
<sequence length="655" mass="74050">MEDLTTTHPTSSDVPIESNALIQQEITIQMPTPTVEEVPCDKEPEVAATVGDSVQIHLQPVQVVPAEPSEPATSTETINPPEQTEEGTSGFLDDTTDIQSSNPLPHEQKWTKEHPISQIIVDPSKPVQTRSASMNLCMHDSFLSKFEPTRVSEALADPEWVISMQEELNQFDALKVWRLVPKPQGKTIIGTKWVFKIKKDEDGTVIRNKARLVAKGYRQEEGIDYDETYAPVARLEAIRMFLAYAAHKNFTVFQMDVKTAFLNGILKKEVYVSQPEGFVNQEKPNHVYILDKTLYGLKQAPRAWYDVLSTFLVKSGFSKGTVDTTLFIKKEKGDIILIQIYVDDIIFGSTNTKYCKNFANLMVSRFQMNMMGEMNFFLGLQVKQFSTGIFINQSKYIRDILRKFQMENSKPIGTPMAPGTKIGSDPSGKAVDIRTYRGMIGSLMYLTSSRPDIMFSTCLCARYQANPKEIHLSAVKRIFRYLKGTADLGLWYPKDTSFELTAYTDADHAGCMLDRKSTSGHVQFLGDKLVSWGSKKQLCVSTSTAEAEYVAAASCCSQVLWMRTQLRDYGFHFNKIPIYCDSKSAIAITANPVQHTKTKHIDVRYHFIKDNVEKGTIELFFVKTEYQLADLFTKPLDEKRFTFLVSKLGMLNLKV</sequence>
<evidence type="ECO:0000313" key="2">
    <source>
        <dbReference type="Proteomes" id="UP001055879"/>
    </source>
</evidence>
<gene>
    <name evidence="1" type="ORF">L6452_25557</name>
</gene>
<proteinExistence type="predicted"/>
<keyword evidence="2" id="KW-1185">Reference proteome</keyword>